<sequence>MKIEKLIMAFIMFLIVSAIIICPFKLIFDGFVAVSTGSVYGVVSVVIGLILLRLIKPISIITGKDYKIF</sequence>
<evidence type="ECO:0000313" key="3">
    <source>
        <dbReference type="Proteomes" id="UP001349343"/>
    </source>
</evidence>
<keyword evidence="1" id="KW-1133">Transmembrane helix</keyword>
<feature type="transmembrane region" description="Helical" evidence="1">
    <location>
        <begin position="34"/>
        <end position="55"/>
    </location>
</feature>
<name>A0ABZ0Z2B6_9CAUD</name>
<feature type="transmembrane region" description="Helical" evidence="1">
    <location>
        <begin position="7"/>
        <end position="28"/>
    </location>
</feature>
<dbReference type="Proteomes" id="UP001349343">
    <property type="component" value="Segment"/>
</dbReference>
<keyword evidence="1" id="KW-0472">Membrane</keyword>
<protein>
    <submittedName>
        <fullName evidence="2">Uncharacterized protein</fullName>
    </submittedName>
</protein>
<reference evidence="2 3" key="1">
    <citation type="submission" date="2023-11" db="EMBL/GenBank/DDBJ databases">
        <authorList>
            <person name="Cook R."/>
            <person name="Crisci M."/>
            <person name="Pye H."/>
            <person name="Adriaenssens E."/>
            <person name="Santini J."/>
        </authorList>
    </citation>
    <scope>NUCLEOTIDE SEQUENCE [LARGE SCALE GENOMIC DNA]</scope>
    <source>
        <strain evidence="2">Lak_Megaphage_RVC_JS4_GC31</strain>
    </source>
</reference>
<evidence type="ECO:0000313" key="2">
    <source>
        <dbReference type="EMBL" id="WQJ52826.1"/>
    </source>
</evidence>
<keyword evidence="1" id="KW-0812">Transmembrane</keyword>
<proteinExistence type="predicted"/>
<accession>A0ABZ0Z2B6</accession>
<organism evidence="2 3">
    <name type="scientific">phage Lak_Megaphage_RVC_JS4_GC31</name>
    <dbReference type="NCBI Taxonomy" id="3109228"/>
    <lineage>
        <taxon>Viruses</taxon>
        <taxon>Duplodnaviria</taxon>
        <taxon>Heunggongvirae</taxon>
        <taxon>Uroviricota</taxon>
        <taxon>Caudoviricetes</taxon>
        <taxon>Caudoviricetes code 15 clade</taxon>
    </lineage>
</organism>
<dbReference type="EMBL" id="OR769222">
    <property type="protein sequence ID" value="WQJ52826.1"/>
    <property type="molecule type" value="Genomic_DNA"/>
</dbReference>
<evidence type="ECO:0000256" key="1">
    <source>
        <dbReference type="SAM" id="Phobius"/>
    </source>
</evidence>
<keyword evidence="3" id="KW-1185">Reference proteome</keyword>